<dbReference type="Proteomes" id="UP000440578">
    <property type="component" value="Unassembled WGS sequence"/>
</dbReference>
<evidence type="ECO:0000256" key="1">
    <source>
        <dbReference type="ARBA" id="ARBA00022460"/>
    </source>
</evidence>
<dbReference type="OrthoDB" id="6355742at2759"/>
<keyword evidence="6" id="KW-1185">Reference proteome</keyword>
<dbReference type="EMBL" id="VIIS01001953">
    <property type="protein sequence ID" value="KAF0290451.1"/>
    <property type="molecule type" value="Genomic_DNA"/>
</dbReference>
<dbReference type="PANTHER" id="PTHR10380">
    <property type="entry name" value="CUTICLE PROTEIN"/>
    <property type="match status" value="1"/>
</dbReference>
<dbReference type="AlphaFoldDB" id="A0A6A4VME9"/>
<evidence type="ECO:0000256" key="4">
    <source>
        <dbReference type="SAM" id="SignalP"/>
    </source>
</evidence>
<feature type="chain" id="PRO_5025568928" evidence="4">
    <location>
        <begin position="25"/>
        <end position="136"/>
    </location>
</feature>
<dbReference type="PANTHER" id="PTHR10380:SF218">
    <property type="entry name" value="ADULT CUTICLE PROTEIN 65AA-RELATED"/>
    <property type="match status" value="1"/>
</dbReference>
<name>A0A6A4VME9_AMPAM</name>
<keyword evidence="1 2" id="KW-0193">Cuticle</keyword>
<protein>
    <submittedName>
        <fullName evidence="5">Larval cuticle protein LCP-14</fullName>
    </submittedName>
</protein>
<dbReference type="GO" id="GO:0062129">
    <property type="term" value="C:chitin-based extracellular matrix"/>
    <property type="evidence" value="ECO:0007669"/>
    <property type="project" value="TreeGrafter"/>
</dbReference>
<dbReference type="InterPro" id="IPR000618">
    <property type="entry name" value="Insect_cuticle"/>
</dbReference>
<dbReference type="GO" id="GO:0008010">
    <property type="term" value="F:structural constituent of chitin-based larval cuticle"/>
    <property type="evidence" value="ECO:0007669"/>
    <property type="project" value="TreeGrafter"/>
</dbReference>
<evidence type="ECO:0000313" key="5">
    <source>
        <dbReference type="EMBL" id="KAF0290451.1"/>
    </source>
</evidence>
<evidence type="ECO:0000256" key="2">
    <source>
        <dbReference type="PROSITE-ProRule" id="PRU00497"/>
    </source>
</evidence>
<dbReference type="InterPro" id="IPR031311">
    <property type="entry name" value="CHIT_BIND_RR_consensus"/>
</dbReference>
<accession>A0A6A4VME9</accession>
<dbReference type="Pfam" id="PF00379">
    <property type="entry name" value="Chitin_bind_4"/>
    <property type="match status" value="1"/>
</dbReference>
<gene>
    <name evidence="5" type="primary">LCP-14_4</name>
    <name evidence="5" type="ORF">FJT64_001203</name>
</gene>
<keyword evidence="4" id="KW-0732">Signal</keyword>
<feature type="signal peptide" evidence="4">
    <location>
        <begin position="1"/>
        <end position="24"/>
    </location>
</feature>
<dbReference type="PRINTS" id="PR00947">
    <property type="entry name" value="CUTICLE"/>
</dbReference>
<comment type="caution">
    <text evidence="5">The sequence shown here is derived from an EMBL/GenBank/DDBJ whole genome shotgun (WGS) entry which is preliminary data.</text>
</comment>
<evidence type="ECO:0000256" key="3">
    <source>
        <dbReference type="SAM" id="MobiDB-lite"/>
    </source>
</evidence>
<evidence type="ECO:0000313" key="6">
    <source>
        <dbReference type="Proteomes" id="UP000440578"/>
    </source>
</evidence>
<feature type="region of interest" description="Disordered" evidence="3">
    <location>
        <begin position="54"/>
        <end position="76"/>
    </location>
</feature>
<organism evidence="5 6">
    <name type="scientific">Amphibalanus amphitrite</name>
    <name type="common">Striped barnacle</name>
    <name type="synonym">Balanus amphitrite</name>
    <dbReference type="NCBI Taxonomy" id="1232801"/>
    <lineage>
        <taxon>Eukaryota</taxon>
        <taxon>Metazoa</taxon>
        <taxon>Ecdysozoa</taxon>
        <taxon>Arthropoda</taxon>
        <taxon>Crustacea</taxon>
        <taxon>Multicrustacea</taxon>
        <taxon>Cirripedia</taxon>
        <taxon>Thoracica</taxon>
        <taxon>Thoracicalcarea</taxon>
        <taxon>Balanomorpha</taxon>
        <taxon>Balanoidea</taxon>
        <taxon>Balanidae</taxon>
        <taxon>Amphibalaninae</taxon>
        <taxon>Amphibalanus</taxon>
    </lineage>
</organism>
<reference evidence="5 6" key="1">
    <citation type="submission" date="2019-07" db="EMBL/GenBank/DDBJ databases">
        <title>Draft genome assembly of a fouling barnacle, Amphibalanus amphitrite (Darwin, 1854): The first reference genome for Thecostraca.</title>
        <authorList>
            <person name="Kim W."/>
        </authorList>
    </citation>
    <scope>NUCLEOTIDE SEQUENCE [LARGE SCALE GENOMIC DNA]</scope>
    <source>
        <strain evidence="5">SNU_AA5</strain>
        <tissue evidence="5">Soma without cirri and trophi</tissue>
    </source>
</reference>
<sequence length="136" mass="15032">MRLDERNTMPVKIVLFAFVAVAAAAPQNQPLVKILSQSFDQDDQGSYQYAYELDNGQRADEAGQSIPGPEPETGSIDVQGSYAFLADDGNTYSVSYRANEGGYQPQADFLPVAPAQIPEYAQLRQEHPELFWAETQ</sequence>
<dbReference type="PROSITE" id="PS00233">
    <property type="entry name" value="CHIT_BIND_RR_1"/>
    <property type="match status" value="1"/>
</dbReference>
<dbReference type="InterPro" id="IPR050468">
    <property type="entry name" value="Cuticle_Struct_Prot"/>
</dbReference>
<proteinExistence type="predicted"/>
<dbReference type="PROSITE" id="PS51155">
    <property type="entry name" value="CHIT_BIND_RR_2"/>
    <property type="match status" value="1"/>
</dbReference>